<evidence type="ECO:0008006" key="11">
    <source>
        <dbReference type="Google" id="ProtNLM"/>
    </source>
</evidence>
<dbReference type="InterPro" id="IPR036505">
    <property type="entry name" value="Amidase/PGRP_sf"/>
</dbReference>
<dbReference type="Gene3D" id="3.40.80.10">
    <property type="entry name" value="Peptidoglycan recognition protein-like"/>
    <property type="match status" value="1"/>
</dbReference>
<accession>A0A1B0BG09</accession>
<keyword evidence="3" id="KW-0964">Secreted</keyword>
<feature type="chain" id="PRO_5008404840" description="Peptidoglycan-recognition protein" evidence="6">
    <location>
        <begin position="20"/>
        <end position="259"/>
    </location>
</feature>
<keyword evidence="4" id="KW-0399">Innate immunity</keyword>
<reference evidence="10" key="1">
    <citation type="submission" date="2015-01" db="EMBL/GenBank/DDBJ databases">
        <authorList>
            <person name="Aksoy S."/>
            <person name="Warren W."/>
            <person name="Wilson R.K."/>
        </authorList>
    </citation>
    <scope>NUCLEOTIDE SEQUENCE [LARGE SCALE GENOMIC DNA]</scope>
    <source>
        <strain evidence="10">IAEA</strain>
    </source>
</reference>
<dbReference type="SUPFAM" id="SSF55846">
    <property type="entry name" value="N-acetylmuramoyl-L-alanine amidase-like"/>
    <property type="match status" value="1"/>
</dbReference>
<evidence type="ECO:0000259" key="8">
    <source>
        <dbReference type="SMART" id="SM00701"/>
    </source>
</evidence>
<keyword evidence="5" id="KW-0391">Immunity</keyword>
<evidence type="ECO:0000259" key="7">
    <source>
        <dbReference type="SMART" id="SM00644"/>
    </source>
</evidence>
<dbReference type="GO" id="GO:0045087">
    <property type="term" value="P:innate immune response"/>
    <property type="evidence" value="ECO:0007669"/>
    <property type="project" value="UniProtKB-KW"/>
</dbReference>
<protein>
    <recommendedName>
        <fullName evidence="11">Peptidoglycan-recognition protein</fullName>
    </recommendedName>
</protein>
<reference evidence="9" key="2">
    <citation type="submission" date="2020-05" db="UniProtKB">
        <authorList>
            <consortium name="EnsemblMetazoa"/>
        </authorList>
    </citation>
    <scope>IDENTIFICATION</scope>
    <source>
        <strain evidence="9">IAEA</strain>
    </source>
</reference>
<dbReference type="CDD" id="cd06583">
    <property type="entry name" value="PGRP"/>
    <property type="match status" value="1"/>
</dbReference>
<organism evidence="9 10">
    <name type="scientific">Glossina palpalis gambiensis</name>
    <dbReference type="NCBI Taxonomy" id="67801"/>
    <lineage>
        <taxon>Eukaryota</taxon>
        <taxon>Metazoa</taxon>
        <taxon>Ecdysozoa</taxon>
        <taxon>Arthropoda</taxon>
        <taxon>Hexapoda</taxon>
        <taxon>Insecta</taxon>
        <taxon>Pterygota</taxon>
        <taxon>Neoptera</taxon>
        <taxon>Endopterygota</taxon>
        <taxon>Diptera</taxon>
        <taxon>Brachycera</taxon>
        <taxon>Muscomorpha</taxon>
        <taxon>Hippoboscoidea</taxon>
        <taxon>Glossinidae</taxon>
        <taxon>Glossina</taxon>
    </lineage>
</organism>
<dbReference type="Pfam" id="PF01510">
    <property type="entry name" value="Amidase_2"/>
    <property type="match status" value="1"/>
</dbReference>
<dbReference type="GO" id="GO:0005576">
    <property type="term" value="C:extracellular region"/>
    <property type="evidence" value="ECO:0007669"/>
    <property type="project" value="UniProtKB-SubCell"/>
</dbReference>
<evidence type="ECO:0000313" key="9">
    <source>
        <dbReference type="EnsemblMetazoa" id="GPPI028838-PA"/>
    </source>
</evidence>
<dbReference type="InterPro" id="IPR006619">
    <property type="entry name" value="PGRP_domain_met/bac"/>
</dbReference>
<keyword evidence="6" id="KW-0732">Signal</keyword>
<dbReference type="FunFam" id="3.40.80.10:FF:000001">
    <property type="entry name" value="Peptidoglycan recognition protein 1"/>
    <property type="match status" value="1"/>
</dbReference>
<dbReference type="GO" id="GO:0009253">
    <property type="term" value="P:peptidoglycan catabolic process"/>
    <property type="evidence" value="ECO:0007669"/>
    <property type="project" value="InterPro"/>
</dbReference>
<dbReference type="STRING" id="67801.A0A1B0BG09"/>
<dbReference type="PANTHER" id="PTHR11022">
    <property type="entry name" value="PEPTIDOGLYCAN RECOGNITION PROTEIN"/>
    <property type="match status" value="1"/>
</dbReference>
<evidence type="ECO:0000256" key="5">
    <source>
        <dbReference type="ARBA" id="ARBA00022859"/>
    </source>
</evidence>
<dbReference type="SMART" id="SM00644">
    <property type="entry name" value="Ami_2"/>
    <property type="match status" value="1"/>
</dbReference>
<evidence type="ECO:0000256" key="4">
    <source>
        <dbReference type="ARBA" id="ARBA00022588"/>
    </source>
</evidence>
<name>A0A1B0BG09_9MUSC</name>
<dbReference type="InterPro" id="IPR015510">
    <property type="entry name" value="PGRP"/>
</dbReference>
<dbReference type="Proteomes" id="UP000092460">
    <property type="component" value="Unassembled WGS sequence"/>
</dbReference>
<feature type="domain" description="Peptidoglycan recognition protein family" evidence="8">
    <location>
        <begin position="81"/>
        <end position="224"/>
    </location>
</feature>
<evidence type="ECO:0000313" key="10">
    <source>
        <dbReference type="Proteomes" id="UP000092460"/>
    </source>
</evidence>
<keyword evidence="10" id="KW-1185">Reference proteome</keyword>
<feature type="domain" description="N-acetylmuramoyl-L-alanine amidase" evidence="7">
    <location>
        <begin position="97"/>
        <end position="230"/>
    </location>
</feature>
<sequence length="259" mass="29401">MTAFGFVLLSMMVLRELNQFKPERYIYFNANPENPALNAKIVGATRSNNTYRVCNGSTDSTGVGENTFSQRWMNETTPLRSRIISRSEWGARDPILVEKFTGPSAFVIIHHSYTPAACYTSDDCKKAMRSMQDFHQLERGWNDIGYSFGIGGDGNIYVGRGFNVVGAHAPKYNDKSVGICLIGDWRTELPTDKMLQATRDLIAFGLSRGYIHRQYELLGHRQVRPTECPGDRLYNEITKWPHFSPAPNNNKNNNKKYKS</sequence>
<feature type="signal peptide" evidence="6">
    <location>
        <begin position="1"/>
        <end position="19"/>
    </location>
</feature>
<dbReference type="InterPro" id="IPR002502">
    <property type="entry name" value="Amidase_domain"/>
</dbReference>
<comment type="similarity">
    <text evidence="2">Belongs to the N-acetylmuramoyl-L-alanine amidase 2 family.</text>
</comment>
<dbReference type="EnsemblMetazoa" id="GPPI028838-RA">
    <property type="protein sequence ID" value="GPPI028838-PA"/>
    <property type="gene ID" value="GPPI028838"/>
</dbReference>
<evidence type="ECO:0000256" key="3">
    <source>
        <dbReference type="ARBA" id="ARBA00022525"/>
    </source>
</evidence>
<dbReference type="EMBL" id="JXJN01013716">
    <property type="status" value="NOT_ANNOTATED_CDS"/>
    <property type="molecule type" value="Genomic_DNA"/>
</dbReference>
<dbReference type="AlphaFoldDB" id="A0A1B0BG09"/>
<dbReference type="GO" id="GO:0008270">
    <property type="term" value="F:zinc ion binding"/>
    <property type="evidence" value="ECO:0007669"/>
    <property type="project" value="InterPro"/>
</dbReference>
<dbReference type="GO" id="GO:0008745">
    <property type="term" value="F:N-acetylmuramoyl-L-alanine amidase activity"/>
    <property type="evidence" value="ECO:0007669"/>
    <property type="project" value="InterPro"/>
</dbReference>
<dbReference type="SMART" id="SM00701">
    <property type="entry name" value="PGRP"/>
    <property type="match status" value="1"/>
</dbReference>
<proteinExistence type="inferred from homology"/>
<comment type="subcellular location">
    <subcellularLocation>
        <location evidence="1">Secreted</location>
    </subcellularLocation>
</comment>
<evidence type="ECO:0000256" key="6">
    <source>
        <dbReference type="SAM" id="SignalP"/>
    </source>
</evidence>
<evidence type="ECO:0000256" key="1">
    <source>
        <dbReference type="ARBA" id="ARBA00004613"/>
    </source>
</evidence>
<dbReference type="PANTHER" id="PTHR11022:SF77">
    <property type="entry name" value="PEPTIDOGLYCAN-RECOGNITION PROTEIN LB"/>
    <property type="match status" value="1"/>
</dbReference>
<evidence type="ECO:0000256" key="2">
    <source>
        <dbReference type="ARBA" id="ARBA00007553"/>
    </source>
</evidence>
<dbReference type="VEuPathDB" id="VectorBase:GPPI028838"/>